<dbReference type="EMBL" id="DF848812">
    <property type="protein sequence ID" value="GAT54941.1"/>
    <property type="molecule type" value="Genomic_DNA"/>
</dbReference>
<evidence type="ECO:0000313" key="4">
    <source>
        <dbReference type="Proteomes" id="UP000815677"/>
    </source>
</evidence>
<keyword evidence="2" id="KW-0732">Signal</keyword>
<proteinExistence type="predicted"/>
<gene>
    <name evidence="3" type="ORF">MCHLO_11759</name>
</gene>
<feature type="region of interest" description="Disordered" evidence="1">
    <location>
        <begin position="367"/>
        <end position="401"/>
    </location>
</feature>
<dbReference type="Proteomes" id="UP000815677">
    <property type="component" value="Unassembled WGS sequence"/>
</dbReference>
<accession>A0ABQ0LYD8</accession>
<feature type="compositionally biased region" description="Basic and acidic residues" evidence="1">
    <location>
        <begin position="320"/>
        <end position="330"/>
    </location>
</feature>
<protein>
    <submittedName>
        <fullName evidence="3">Uncharacterized protein</fullName>
    </submittedName>
</protein>
<feature type="chain" id="PRO_5047050204" evidence="2">
    <location>
        <begin position="19"/>
        <end position="413"/>
    </location>
</feature>
<feature type="region of interest" description="Disordered" evidence="1">
    <location>
        <begin position="313"/>
        <end position="334"/>
    </location>
</feature>
<sequence length="413" mass="46225">MLDLRLVLLLAIAGIGVAKQHKPKPDWYTRNKNTVQAIYNLTVYPNNLVIFSGDIPPGLFNENATGRIDPVGDFFGFQDSVEYFFGLAPTPTGQAPNGVFSSADVVEFVSGCPQVAASTVYFTDRTLNADNTTGELVSMLKQVAFWHFDDDGAVLDYDAWIPNIPKQVNLTQPGFFTPQGMNNTLTTLCAAQASTCVGANQVYESPEQCYDILSQRDFGDWDEVWGDNVICRTLHVRLALIRPEVRVPFATLCFNEYKDFFPGIKQAPISLCNLRWLKDEFLQQAFMSELPALTPSYRPRSWHTVPALRLATDADPGRAALEEDKERKGSEPQFRSLARESRVFRMRSEKLRRAQDKTSVSLRVRTVTPTLPPHTPSQLESLCPRPVRPSRPDLRAPPPISLFGIRTVSPRAT</sequence>
<reference evidence="3" key="1">
    <citation type="submission" date="2014-09" db="EMBL/GenBank/DDBJ databases">
        <title>Genome sequence of the luminous mushroom Mycena chlorophos for searching fungal bioluminescence genes.</title>
        <authorList>
            <person name="Tanaka Y."/>
            <person name="Kasuga D."/>
            <person name="Oba Y."/>
            <person name="Hase S."/>
            <person name="Sato K."/>
            <person name="Oba Y."/>
            <person name="Sakakibara Y."/>
        </authorList>
    </citation>
    <scope>NUCLEOTIDE SEQUENCE</scope>
</reference>
<organism evidence="3 4">
    <name type="scientific">Mycena chlorophos</name>
    <name type="common">Agaric fungus</name>
    <name type="synonym">Agaricus chlorophos</name>
    <dbReference type="NCBI Taxonomy" id="658473"/>
    <lineage>
        <taxon>Eukaryota</taxon>
        <taxon>Fungi</taxon>
        <taxon>Dikarya</taxon>
        <taxon>Basidiomycota</taxon>
        <taxon>Agaricomycotina</taxon>
        <taxon>Agaricomycetes</taxon>
        <taxon>Agaricomycetidae</taxon>
        <taxon>Agaricales</taxon>
        <taxon>Marasmiineae</taxon>
        <taxon>Mycenaceae</taxon>
        <taxon>Mycena</taxon>
    </lineage>
</organism>
<evidence type="ECO:0000313" key="3">
    <source>
        <dbReference type="EMBL" id="GAT54941.1"/>
    </source>
</evidence>
<evidence type="ECO:0000256" key="1">
    <source>
        <dbReference type="SAM" id="MobiDB-lite"/>
    </source>
</evidence>
<keyword evidence="4" id="KW-1185">Reference proteome</keyword>
<name>A0ABQ0LYD8_MYCCL</name>
<feature type="signal peptide" evidence="2">
    <location>
        <begin position="1"/>
        <end position="18"/>
    </location>
</feature>
<evidence type="ECO:0000256" key="2">
    <source>
        <dbReference type="SAM" id="SignalP"/>
    </source>
</evidence>